<evidence type="ECO:0000313" key="3">
    <source>
        <dbReference type="Proteomes" id="UP000530670"/>
    </source>
</evidence>
<organism evidence="2 3">
    <name type="scientific">Fusarium tjaetaba</name>
    <dbReference type="NCBI Taxonomy" id="1567544"/>
    <lineage>
        <taxon>Eukaryota</taxon>
        <taxon>Fungi</taxon>
        <taxon>Dikarya</taxon>
        <taxon>Ascomycota</taxon>
        <taxon>Pezizomycotina</taxon>
        <taxon>Sordariomycetes</taxon>
        <taxon>Hypocreomycetidae</taxon>
        <taxon>Hypocreales</taxon>
        <taxon>Nectriaceae</taxon>
        <taxon>Fusarium</taxon>
        <taxon>Fusarium fujikuroi species complex</taxon>
    </lineage>
</organism>
<name>A0A8H5QX15_9HYPO</name>
<dbReference type="GeneID" id="59296178"/>
<accession>A0A8H5QX15</accession>
<dbReference type="AlphaFoldDB" id="A0A8H5QX15"/>
<comment type="caution">
    <text evidence="2">The sequence shown here is derived from an EMBL/GenBank/DDBJ whole genome shotgun (WGS) entry which is preliminary data.</text>
</comment>
<proteinExistence type="predicted"/>
<sequence>MSGYPPESEDEPYLLPLLPYPATLYTEEEADAEPSSTMAETQITEEEANGYYTGLYSRPKLIARSNPNQPWSRFYDMGWEVGKTLDPIGEHAIVSLWDHPSCKLRSAVINALKDINWTAIDILRLGYCRRAGSLSEPGEMFPKLLISVQPGSGDEKLGLQVTLDCRKILQGYGIHDMEVEMMESYVTMFNPPKLTSHPITDETQRDAQLSEFVGACIANETTPYYEGTKGFYIRIKDTDRLLFVTCRHVLFDESFPNIDYNHNPNAPNMVIQPGQGTYKYLVRQVSNYITFLQDLGDQATPAHREDLENAKEAKERFEKLQEEKSRIIGHVLYSPKYSLGTSITGASRLRDWALVELHQDKHETVFSEIRNMVVAGPRAGIELWKVLYEELDNEDQERVEKRLPFHHTNTYDLTRTVHEFEMRLPNEASRSLENERAMVVAKFGRGTGLTFGVANQVKSVTRMPILGQEFISEEWCILGHKKRGQRRQPFSTDGDSGSCILDMYGRIGGMLTSGKPAQLAKEEDADISYATPIDWLLKDINEKLTEKGFQVKLA</sequence>
<keyword evidence="3" id="KW-1185">Reference proteome</keyword>
<dbReference type="Proteomes" id="UP000530670">
    <property type="component" value="Unassembled WGS sequence"/>
</dbReference>
<dbReference type="EMBL" id="JAAQRI010000265">
    <property type="protein sequence ID" value="KAF5622148.1"/>
    <property type="molecule type" value="Genomic_DNA"/>
</dbReference>
<protein>
    <submittedName>
        <fullName evidence="2">Uncharacterized protein</fullName>
    </submittedName>
</protein>
<gene>
    <name evidence="2" type="ORF">FTJAE_11009</name>
</gene>
<dbReference type="RefSeq" id="XP_037201922.1">
    <property type="nucleotide sequence ID" value="XM_037343908.1"/>
</dbReference>
<keyword evidence="1" id="KW-0175">Coiled coil</keyword>
<dbReference type="OrthoDB" id="5424209at2759"/>
<reference evidence="2 3" key="1">
    <citation type="submission" date="2020-05" db="EMBL/GenBank/DDBJ databases">
        <title>Identification and distribution of gene clusters putatively required for synthesis of sphingolipid metabolism inhibitors in phylogenetically diverse species of the filamentous fungus Fusarium.</title>
        <authorList>
            <person name="Kim H.-S."/>
            <person name="Busman M."/>
            <person name="Brown D.W."/>
            <person name="Divon H."/>
            <person name="Uhlig S."/>
            <person name="Proctor R.H."/>
        </authorList>
    </citation>
    <scope>NUCLEOTIDE SEQUENCE [LARGE SCALE GENOMIC DNA]</scope>
    <source>
        <strain evidence="2 3">NRRL 66243</strain>
    </source>
</reference>
<evidence type="ECO:0000313" key="2">
    <source>
        <dbReference type="EMBL" id="KAF5622148.1"/>
    </source>
</evidence>
<feature type="coiled-coil region" evidence="1">
    <location>
        <begin position="303"/>
        <end position="330"/>
    </location>
</feature>
<evidence type="ECO:0000256" key="1">
    <source>
        <dbReference type="SAM" id="Coils"/>
    </source>
</evidence>